<feature type="transmembrane region" description="Helical" evidence="1">
    <location>
        <begin position="146"/>
        <end position="165"/>
    </location>
</feature>
<keyword evidence="3" id="KW-1185">Reference proteome</keyword>
<accession>A0ABQ9E7S5</accession>
<comment type="caution">
    <text evidence="2">The sequence shown here is derived from an EMBL/GenBank/DDBJ whole genome shotgun (WGS) entry which is preliminary data.</text>
</comment>
<dbReference type="Proteomes" id="UP001217089">
    <property type="component" value="Unassembled WGS sequence"/>
</dbReference>
<gene>
    <name evidence="2" type="ORF">KUTeg_023428</name>
</gene>
<evidence type="ECO:0008006" key="4">
    <source>
        <dbReference type="Google" id="ProtNLM"/>
    </source>
</evidence>
<dbReference type="EMBL" id="JARBDR010000921">
    <property type="protein sequence ID" value="KAJ8299368.1"/>
    <property type="molecule type" value="Genomic_DNA"/>
</dbReference>
<keyword evidence="1" id="KW-0812">Transmembrane</keyword>
<evidence type="ECO:0000313" key="2">
    <source>
        <dbReference type="EMBL" id="KAJ8299368.1"/>
    </source>
</evidence>
<keyword evidence="1" id="KW-0472">Membrane</keyword>
<reference evidence="2 3" key="1">
    <citation type="submission" date="2022-12" db="EMBL/GenBank/DDBJ databases">
        <title>Chromosome-level genome of Tegillarca granosa.</title>
        <authorList>
            <person name="Kim J."/>
        </authorList>
    </citation>
    <scope>NUCLEOTIDE SEQUENCE [LARGE SCALE GENOMIC DNA]</scope>
    <source>
        <strain evidence="2">Teg-2019</strain>
        <tissue evidence="2">Adductor muscle</tissue>
    </source>
</reference>
<keyword evidence="1" id="KW-1133">Transmembrane helix</keyword>
<organism evidence="2 3">
    <name type="scientific">Tegillarca granosa</name>
    <name type="common">Malaysian cockle</name>
    <name type="synonym">Anadara granosa</name>
    <dbReference type="NCBI Taxonomy" id="220873"/>
    <lineage>
        <taxon>Eukaryota</taxon>
        <taxon>Metazoa</taxon>
        <taxon>Spiralia</taxon>
        <taxon>Lophotrochozoa</taxon>
        <taxon>Mollusca</taxon>
        <taxon>Bivalvia</taxon>
        <taxon>Autobranchia</taxon>
        <taxon>Pteriomorphia</taxon>
        <taxon>Arcoida</taxon>
        <taxon>Arcoidea</taxon>
        <taxon>Arcidae</taxon>
        <taxon>Tegillarca</taxon>
    </lineage>
</organism>
<proteinExistence type="predicted"/>
<name>A0ABQ9E7S5_TEGGR</name>
<sequence length="342" mass="39758">MYKIYIYYKVYYMYIELSIIRNNKQDCEKYMYSDEDDDDDPFDIAKISDITDEESILSGSSSMSYEIIPVKQSDFMSLQFGSMLSFTCKTGTTKKESSVIDSVDAKTERRSKAVAEKPVTTICVITMCLPNMGSMCLPNVGWKKNIYMFMYVLMTCLPYVGYMYIHERGETSDGLTIEVETEESEELTLDKGDGQSIEKPLVEGITLLDREENSTKLSKNSDNKQIKKVRPGRMCCFCKKVIEGGKLKRHIFTHKKTHEEVAAILKKTKQEQNKWVDEKRSEEIYLYNMTHLDVDESELMRERKPKSSDSLRMCLGCKRFFPNRTFYKHKEKCEEKTDGIKT</sequence>
<protein>
    <recommendedName>
        <fullName evidence="4">C2H2-type domain-containing protein</fullName>
    </recommendedName>
</protein>
<evidence type="ECO:0000256" key="1">
    <source>
        <dbReference type="SAM" id="Phobius"/>
    </source>
</evidence>
<dbReference type="PANTHER" id="PTHR33480">
    <property type="entry name" value="SET DOMAIN-CONTAINING PROTEIN-RELATED"/>
    <property type="match status" value="1"/>
</dbReference>
<evidence type="ECO:0000313" key="3">
    <source>
        <dbReference type="Proteomes" id="UP001217089"/>
    </source>
</evidence>
<dbReference type="PANTHER" id="PTHR33480:SF1">
    <property type="entry name" value="TYR RECOMBINASE DOMAIN-CONTAINING PROTEIN"/>
    <property type="match status" value="1"/>
</dbReference>